<evidence type="ECO:0000256" key="6">
    <source>
        <dbReference type="ARBA" id="ARBA00023237"/>
    </source>
</evidence>
<evidence type="ECO:0000256" key="3">
    <source>
        <dbReference type="ARBA" id="ARBA00022452"/>
    </source>
</evidence>
<evidence type="ECO:0000313" key="10">
    <source>
        <dbReference type="EMBL" id="RXF69714.1"/>
    </source>
</evidence>
<dbReference type="NCBIfam" id="TIGR04056">
    <property type="entry name" value="OMP_RagA_SusC"/>
    <property type="match status" value="1"/>
</dbReference>
<evidence type="ECO:0000256" key="8">
    <source>
        <dbReference type="SAM" id="SignalP"/>
    </source>
</evidence>
<name>A0A4Q0M998_9SPHI</name>
<accession>A0A4Q0M998</accession>
<organism evidence="10 11">
    <name type="scientific">Arcticibacter tournemirensis</name>
    <dbReference type="NCBI Taxonomy" id="699437"/>
    <lineage>
        <taxon>Bacteria</taxon>
        <taxon>Pseudomonadati</taxon>
        <taxon>Bacteroidota</taxon>
        <taxon>Sphingobacteriia</taxon>
        <taxon>Sphingobacteriales</taxon>
        <taxon>Sphingobacteriaceae</taxon>
        <taxon>Arcticibacter</taxon>
    </lineage>
</organism>
<reference evidence="10 11" key="1">
    <citation type="submission" date="2018-12" db="EMBL/GenBank/DDBJ databases">
        <title>The Draft Genome Sequence of the Soil Bacterium Pedobacter tournemirensis R1.</title>
        <authorList>
            <person name="He J."/>
        </authorList>
    </citation>
    <scope>NUCLEOTIDE SEQUENCE [LARGE SCALE GENOMIC DNA]</scope>
    <source>
        <strain evidence="10 11">R1</strain>
    </source>
</reference>
<evidence type="ECO:0000256" key="7">
    <source>
        <dbReference type="PROSITE-ProRule" id="PRU01360"/>
    </source>
</evidence>
<dbReference type="InterPro" id="IPR036942">
    <property type="entry name" value="Beta-barrel_TonB_sf"/>
</dbReference>
<keyword evidence="4 7" id="KW-0812">Transmembrane</keyword>
<keyword evidence="3 7" id="KW-1134">Transmembrane beta strand</keyword>
<dbReference type="SUPFAM" id="SSF49464">
    <property type="entry name" value="Carboxypeptidase regulatory domain-like"/>
    <property type="match status" value="1"/>
</dbReference>
<evidence type="ECO:0000256" key="2">
    <source>
        <dbReference type="ARBA" id="ARBA00022448"/>
    </source>
</evidence>
<dbReference type="EMBL" id="RXOC01000006">
    <property type="protein sequence ID" value="RXF69714.1"/>
    <property type="molecule type" value="Genomic_DNA"/>
</dbReference>
<sequence length="1041" mass="113583">MRVIITKRFLLCMLLSAFTALASAQQRTVTGTVKDEKGEPVPFASFVVKGTKTGGQTAPNGSFRVVVPGSNAVLVFSFVGYKTKEVPVGSANSFNVTLESDNNALSEVVVTALGIKRERKSLGYAMQEVKGQELVESREPNLSNALSGKVAGLQVVRSSNGPAGSSKIVLRGYNSLTGDNQPLIVVDGVPISNTTGTTNNDFFNPTNDMGNGLADINPEDIESMTVLKGGSAAALYGSRAGNGVILITTKSGSAQKGLGITVNSSFGVESMFMKPEMQSSFGQGLDGSYNQQLTTSWGPKIEGQTVPKWNGEQGTMTAYDNLGNFMRNGSWSDQSFSLQQQLKSTAIYTSFNRLDNKSIIPGAKLVRTNLTARSVSKFGEADRWTVDTKVQFIRSDAKNRPIGGSRTENPFLTTYLLPRSLDIRDFEAAVDANNNMYWFGDASSAINPFWNTRYNTNNDVRDRYIMTGALKYQFTNWLNAEIRAGSDMYTTNTEAKLYGGSPIAANGRYSIGKNTFQESNYSVLFTASKDNVFSKLGGNATLGGNLMSQNSSLLSSSSGNLNARDFFSLKNGINNPTIEEDITKRKINSVYGSLGLNWDGYLFLDGTFRNDWTSTLSPGNWSFFYPSVNLSVVFTDMLPKMGSSLPSWISFGKFRASYSEVGNDMNPYQLYNTYKIDKDPLGHTTATKNTDLYDPTVQNELVRSYELGAELRFFNNRFGLDVAWYKSNSLNQLIGIPMDPLSGYRRRWINAGDIGNKGIEVQLNAGVLTNRNSVQWNIAANFARNKSKIHRLTDDVLQYPLGGFDAVSVLAVVGSEYGDIYGTQFARVTDESSQYYGQLLLSGDGLPQKVQGPSVKLGNQQPEGLLGVTNTVAYKGLSMSFLVDARFGGKIFSSTNLLMQENGTAAVTVVNGDRQNFVVDGVVQSGDSYEKNTKAVSPQLYWQTGIAIDNLGITEANLYDATNIRLRNIQLNYDLPAKWLSKSPLQRARVGVSCNNVWMIKSHVPGIDPESVFATGTNAVGFENSSAPTTRSFLFNLTLGF</sequence>
<dbReference type="PROSITE" id="PS52016">
    <property type="entry name" value="TONB_DEPENDENT_REC_3"/>
    <property type="match status" value="1"/>
</dbReference>
<dbReference type="GO" id="GO:0009279">
    <property type="term" value="C:cell outer membrane"/>
    <property type="evidence" value="ECO:0007669"/>
    <property type="project" value="UniProtKB-SubCell"/>
</dbReference>
<dbReference type="SUPFAM" id="SSF56935">
    <property type="entry name" value="Porins"/>
    <property type="match status" value="1"/>
</dbReference>
<evidence type="ECO:0000259" key="9">
    <source>
        <dbReference type="Pfam" id="PF07715"/>
    </source>
</evidence>
<evidence type="ECO:0000256" key="1">
    <source>
        <dbReference type="ARBA" id="ARBA00004571"/>
    </source>
</evidence>
<feature type="signal peptide" evidence="8">
    <location>
        <begin position="1"/>
        <end position="22"/>
    </location>
</feature>
<dbReference type="Gene3D" id="2.60.40.1120">
    <property type="entry name" value="Carboxypeptidase-like, regulatory domain"/>
    <property type="match status" value="1"/>
</dbReference>
<gene>
    <name evidence="10" type="ORF">EKH83_10700</name>
</gene>
<proteinExistence type="inferred from homology"/>
<dbReference type="Pfam" id="PF13715">
    <property type="entry name" value="CarbopepD_reg_2"/>
    <property type="match status" value="1"/>
</dbReference>
<keyword evidence="2 7" id="KW-0813">Transport</keyword>
<dbReference type="AlphaFoldDB" id="A0A4Q0M998"/>
<dbReference type="RefSeq" id="WP_128769415.1">
    <property type="nucleotide sequence ID" value="NZ_RXOC01000006.1"/>
</dbReference>
<comment type="similarity">
    <text evidence="7">Belongs to the TonB-dependent receptor family.</text>
</comment>
<protein>
    <submittedName>
        <fullName evidence="10">SusC/RagA family TonB-linked outer membrane protein</fullName>
    </submittedName>
</protein>
<keyword evidence="6 7" id="KW-0998">Cell outer membrane</keyword>
<evidence type="ECO:0000313" key="11">
    <source>
        <dbReference type="Proteomes" id="UP000290848"/>
    </source>
</evidence>
<evidence type="ECO:0000256" key="4">
    <source>
        <dbReference type="ARBA" id="ARBA00022692"/>
    </source>
</evidence>
<dbReference type="Proteomes" id="UP000290848">
    <property type="component" value="Unassembled WGS sequence"/>
</dbReference>
<dbReference type="NCBIfam" id="TIGR04057">
    <property type="entry name" value="SusC_RagA_signa"/>
    <property type="match status" value="1"/>
</dbReference>
<keyword evidence="5 7" id="KW-0472">Membrane</keyword>
<feature type="chain" id="PRO_5021013325" evidence="8">
    <location>
        <begin position="23"/>
        <end position="1041"/>
    </location>
</feature>
<dbReference type="InterPro" id="IPR023996">
    <property type="entry name" value="TonB-dep_OMP_SusC/RagA"/>
</dbReference>
<dbReference type="Pfam" id="PF07715">
    <property type="entry name" value="Plug"/>
    <property type="match status" value="1"/>
</dbReference>
<comment type="subcellular location">
    <subcellularLocation>
        <location evidence="1 7">Cell outer membrane</location>
        <topology evidence="1 7">Multi-pass membrane protein</topology>
    </subcellularLocation>
</comment>
<evidence type="ECO:0000256" key="5">
    <source>
        <dbReference type="ARBA" id="ARBA00023136"/>
    </source>
</evidence>
<comment type="caution">
    <text evidence="10">The sequence shown here is derived from an EMBL/GenBank/DDBJ whole genome shotgun (WGS) entry which is preliminary data.</text>
</comment>
<dbReference type="InterPro" id="IPR039426">
    <property type="entry name" value="TonB-dep_rcpt-like"/>
</dbReference>
<keyword evidence="8" id="KW-0732">Signal</keyword>
<dbReference type="Gene3D" id="2.170.130.10">
    <property type="entry name" value="TonB-dependent receptor, plug domain"/>
    <property type="match status" value="1"/>
</dbReference>
<feature type="domain" description="TonB-dependent receptor plug" evidence="9">
    <location>
        <begin position="121"/>
        <end position="244"/>
    </location>
</feature>
<dbReference type="InterPro" id="IPR008969">
    <property type="entry name" value="CarboxyPept-like_regulatory"/>
</dbReference>
<dbReference type="Gene3D" id="2.40.170.20">
    <property type="entry name" value="TonB-dependent receptor, beta-barrel domain"/>
    <property type="match status" value="1"/>
</dbReference>
<dbReference type="InterPro" id="IPR023997">
    <property type="entry name" value="TonB-dep_OMP_SusC/RagA_CS"/>
</dbReference>
<dbReference type="InterPro" id="IPR012910">
    <property type="entry name" value="Plug_dom"/>
</dbReference>
<dbReference type="InterPro" id="IPR037066">
    <property type="entry name" value="Plug_dom_sf"/>
</dbReference>